<keyword evidence="5" id="KW-1185">Reference proteome</keyword>
<feature type="domain" description="Ataxin-10" evidence="3">
    <location>
        <begin position="427"/>
        <end position="500"/>
    </location>
</feature>
<evidence type="ECO:0000313" key="5">
    <source>
        <dbReference type="Proteomes" id="UP000053237"/>
    </source>
</evidence>
<dbReference type="AlphaFoldDB" id="A0A024GS17"/>
<evidence type="ECO:0000256" key="2">
    <source>
        <dbReference type="ARBA" id="ARBA00023306"/>
    </source>
</evidence>
<dbReference type="InterPro" id="IPR051374">
    <property type="entry name" value="Ataxin-10/CTR86_families"/>
</dbReference>
<dbReference type="Pfam" id="PF09759">
    <property type="entry name" value="Atx10homo_assoc"/>
    <property type="match status" value="1"/>
</dbReference>
<dbReference type="Gene3D" id="1.25.10.10">
    <property type="entry name" value="Leucine-rich Repeat Variant"/>
    <property type="match status" value="1"/>
</dbReference>
<dbReference type="PANTHER" id="PTHR13255">
    <property type="entry name" value="ATAXIN-10"/>
    <property type="match status" value="1"/>
</dbReference>
<name>A0A024GS17_9STRA</name>
<dbReference type="InParanoid" id="A0A024GS17"/>
<reference evidence="4 5" key="1">
    <citation type="submission" date="2012-05" db="EMBL/GenBank/DDBJ databases">
        <title>Recombination and specialization in a pathogen metapopulation.</title>
        <authorList>
            <person name="Gardiner A."/>
            <person name="Kemen E."/>
            <person name="Schultz-Larsen T."/>
            <person name="MacLean D."/>
            <person name="Van Oosterhout C."/>
            <person name="Jones J.D.G."/>
        </authorList>
    </citation>
    <scope>NUCLEOTIDE SEQUENCE [LARGE SCALE GENOMIC DNA]</scope>
    <source>
        <strain evidence="4 5">Ac Nc2</strain>
    </source>
</reference>
<gene>
    <name evidence="4" type="ORF">BN9_108350</name>
</gene>
<dbReference type="OrthoDB" id="379794at2759"/>
<dbReference type="SUPFAM" id="SSF48371">
    <property type="entry name" value="ARM repeat"/>
    <property type="match status" value="1"/>
</dbReference>
<proteinExistence type="predicted"/>
<dbReference type="InterPro" id="IPR016024">
    <property type="entry name" value="ARM-type_fold"/>
</dbReference>
<dbReference type="PANTHER" id="PTHR13255:SF0">
    <property type="entry name" value="ATAXIN-10"/>
    <property type="match status" value="1"/>
</dbReference>
<keyword evidence="1" id="KW-0132">Cell division</keyword>
<dbReference type="EMBL" id="CAIX01000305">
    <property type="protein sequence ID" value="CCI49497.1"/>
    <property type="molecule type" value="Genomic_DNA"/>
</dbReference>
<evidence type="ECO:0000259" key="3">
    <source>
        <dbReference type="Pfam" id="PF09759"/>
    </source>
</evidence>
<evidence type="ECO:0000313" key="4">
    <source>
        <dbReference type="EMBL" id="CCI49497.1"/>
    </source>
</evidence>
<organism evidence="4 5">
    <name type="scientific">Albugo candida</name>
    <dbReference type="NCBI Taxonomy" id="65357"/>
    <lineage>
        <taxon>Eukaryota</taxon>
        <taxon>Sar</taxon>
        <taxon>Stramenopiles</taxon>
        <taxon>Oomycota</taxon>
        <taxon>Peronosporomycetes</taxon>
        <taxon>Albuginales</taxon>
        <taxon>Albuginaceae</taxon>
        <taxon>Albugo</taxon>
    </lineage>
</organism>
<comment type="caution">
    <text evidence="4">The sequence shown here is derived from an EMBL/GenBank/DDBJ whole genome shotgun (WGS) entry which is preliminary data.</text>
</comment>
<dbReference type="InterPro" id="IPR011989">
    <property type="entry name" value="ARM-like"/>
</dbReference>
<protein>
    <recommendedName>
        <fullName evidence="3">Ataxin-10 domain-containing protein</fullName>
    </recommendedName>
</protein>
<dbReference type="Proteomes" id="UP000053237">
    <property type="component" value="Unassembled WGS sequence"/>
</dbReference>
<evidence type="ECO:0000256" key="1">
    <source>
        <dbReference type="ARBA" id="ARBA00022618"/>
    </source>
</evidence>
<dbReference type="InterPro" id="IPR019156">
    <property type="entry name" value="Ataxin-10_domain"/>
</dbReference>
<dbReference type="GO" id="GO:0005829">
    <property type="term" value="C:cytosol"/>
    <property type="evidence" value="ECO:0007669"/>
    <property type="project" value="TreeGrafter"/>
</dbReference>
<sequence>MTDWNQWIEQCQDSHFRKNCHELPWRDACERIESCILTLKQCITSSHEANALHSQSDDDGLSYTYQVAKDDSKDVEKWKDTNRSDVCNMRDVTLAIRELLHILRFLRIVCVDCEANQNQCHQFDLLKKVHRILQNCCEWIDIDDKVIQNETVRLIQVGLQFSVNYIVQNKVNQQEAWELFFPDVIQKLLLECQVHRKIVAYMVALSYNCVYPQKHLRDELVSSRSLLLTLLHRFFWSQSESINATGEESEPLIDPAQEWLHILFRDLYAHGYFKHIYDSIGASLISKLWSRVTPEQLIYLRVMDQLIHAQVSSSNTQENGDCLQDAYDFMINVFKQLIQQSDDDRSEEPEEARKIIWVGLENEAKLVILNIFGQLCQLDQIRSLAISKCLLQLLVNELQRVWEFDPQSTRVNLKRTKANERREPSGYRSHIIAVIGNICYRSRNHQDLLRQLGGIPLVLNHCIIDERNPLIREWSLVAVRNICEDNAENQKFIASLKQQALY</sequence>
<keyword evidence="2" id="KW-0131">Cell cycle</keyword>
<accession>A0A024GS17</accession>
<dbReference type="GO" id="GO:0051301">
    <property type="term" value="P:cell division"/>
    <property type="evidence" value="ECO:0007669"/>
    <property type="project" value="UniProtKB-KW"/>
</dbReference>